<proteinExistence type="predicted"/>
<evidence type="ECO:0000313" key="3">
    <source>
        <dbReference type="Proteomes" id="UP001340816"/>
    </source>
</evidence>
<reference evidence="2 3" key="1">
    <citation type="submission" date="2022-10" db="EMBL/GenBank/DDBJ databases">
        <title>The complete genomes of actinobacterial strains from the NBC collection.</title>
        <authorList>
            <person name="Joergensen T.S."/>
            <person name="Alvarez Arevalo M."/>
            <person name="Sterndorff E.B."/>
            <person name="Faurdal D."/>
            <person name="Vuksanovic O."/>
            <person name="Mourched A.-S."/>
            <person name="Charusanti P."/>
            <person name="Shaw S."/>
            <person name="Blin K."/>
            <person name="Weber T."/>
        </authorList>
    </citation>
    <scope>NUCLEOTIDE SEQUENCE [LARGE SCALE GENOMIC DNA]</scope>
    <source>
        <strain evidence="2 3">NBC 01752</strain>
    </source>
</reference>
<dbReference type="RefSeq" id="WP_326758979.1">
    <property type="nucleotide sequence ID" value="NZ_CP109135.1"/>
</dbReference>
<protein>
    <submittedName>
        <fullName evidence="2">Transposase</fullName>
    </submittedName>
</protein>
<accession>A0ABZ1H9V8</accession>
<evidence type="ECO:0000256" key="1">
    <source>
        <dbReference type="SAM" id="MobiDB-lite"/>
    </source>
</evidence>
<evidence type="ECO:0000313" key="2">
    <source>
        <dbReference type="EMBL" id="WSD14336.1"/>
    </source>
</evidence>
<gene>
    <name evidence="2" type="ORF">OHB35_14380</name>
</gene>
<name>A0ABZ1H9V8_STRPH</name>
<dbReference type="EMBL" id="CP109135">
    <property type="protein sequence ID" value="WSD14336.1"/>
    <property type="molecule type" value="Genomic_DNA"/>
</dbReference>
<sequence length="106" mass="11319">MLKKIARKGGGIVLLDGTLIRTRRTRDENRKNYSGKHKHPSLLVITLTDDKGHLPQVCAPDPDGPRRSPPADTANSPPNYGRPGSAPSPTWGSSGSTTTAPTPARQ</sequence>
<organism evidence="2 3">
    <name type="scientific">Streptomyces phaeochromogenes</name>
    <dbReference type="NCBI Taxonomy" id="1923"/>
    <lineage>
        <taxon>Bacteria</taxon>
        <taxon>Bacillati</taxon>
        <taxon>Actinomycetota</taxon>
        <taxon>Actinomycetes</taxon>
        <taxon>Kitasatosporales</taxon>
        <taxon>Streptomycetaceae</taxon>
        <taxon>Streptomyces</taxon>
        <taxon>Streptomyces phaeochromogenes group</taxon>
    </lineage>
</organism>
<feature type="compositionally biased region" description="Low complexity" evidence="1">
    <location>
        <begin position="83"/>
        <end position="106"/>
    </location>
</feature>
<keyword evidence="3" id="KW-1185">Reference proteome</keyword>
<feature type="region of interest" description="Disordered" evidence="1">
    <location>
        <begin position="18"/>
        <end position="106"/>
    </location>
</feature>
<dbReference type="Proteomes" id="UP001340816">
    <property type="component" value="Chromosome"/>
</dbReference>